<reference evidence="2" key="3">
    <citation type="submission" date="2025-08" db="UniProtKB">
        <authorList>
            <consortium name="RefSeq"/>
        </authorList>
    </citation>
    <scope>IDENTIFICATION</scope>
    <source>
        <strain evidence="2">CBS 342.82</strain>
    </source>
</reference>
<dbReference type="AlphaFoldDB" id="A0A6J3LU21"/>
<reference evidence="2" key="2">
    <citation type="submission" date="2020-04" db="EMBL/GenBank/DDBJ databases">
        <authorList>
            <consortium name="NCBI Genome Project"/>
        </authorList>
    </citation>
    <scope>NUCLEOTIDE SEQUENCE</scope>
    <source>
        <strain evidence="2">CBS 342.82</strain>
    </source>
</reference>
<dbReference type="Proteomes" id="UP000504637">
    <property type="component" value="Unplaced"/>
</dbReference>
<dbReference type="GeneID" id="54366825"/>
<reference evidence="2" key="1">
    <citation type="submission" date="2020-01" db="EMBL/GenBank/DDBJ databases">
        <authorList>
            <consortium name="DOE Joint Genome Institute"/>
            <person name="Haridas S."/>
            <person name="Albert R."/>
            <person name="Binder M."/>
            <person name="Bloem J."/>
            <person name="Labutti K."/>
            <person name="Salamov A."/>
            <person name="Andreopoulos B."/>
            <person name="Baker S.E."/>
            <person name="Barry K."/>
            <person name="Bills G."/>
            <person name="Bluhm B.H."/>
            <person name="Cannon C."/>
            <person name="Castanera R."/>
            <person name="Culley D.E."/>
            <person name="Daum C."/>
            <person name="Ezra D."/>
            <person name="Gonzalez J.B."/>
            <person name="Henrissat B."/>
            <person name="Kuo A."/>
            <person name="Liang C."/>
            <person name="Lipzen A."/>
            <person name="Lutzoni F."/>
            <person name="Magnuson J."/>
            <person name="Mondo S."/>
            <person name="Nolan M."/>
            <person name="Ohm R."/>
            <person name="Pangilinan J."/>
            <person name="Park H.-J."/>
            <person name="Ramirez L."/>
            <person name="Alfaro M."/>
            <person name="Sun H."/>
            <person name="Tritt A."/>
            <person name="Yoshinaga Y."/>
            <person name="Zwiers L.-H."/>
            <person name="Turgeon B.G."/>
            <person name="Goodwin S.B."/>
            <person name="Spatafora J.W."/>
            <person name="Crous P.W."/>
            <person name="Grigoriev I.V."/>
        </authorList>
    </citation>
    <scope>NUCLEOTIDE SEQUENCE</scope>
    <source>
        <strain evidence="2">CBS 342.82</strain>
    </source>
</reference>
<evidence type="ECO:0000313" key="2">
    <source>
        <dbReference type="RefSeq" id="XP_033455810.1"/>
    </source>
</evidence>
<sequence length="143" mass="15920">MLLSQISTHRIEYVLPLDPGVVRTSGMKLSSSTPIFFSQKFNGERNFLTMNIHCINSTRRQAEVRVPGLPPSHAATGKYTGSTRLILRSQISPDPRSQTLHATARPARTHPSMRYGRRGFLVLAPDRADFAHPMFIGSEICTS</sequence>
<organism evidence="2">
    <name type="scientific">Dissoconium aciculare CBS 342.82</name>
    <dbReference type="NCBI Taxonomy" id="1314786"/>
    <lineage>
        <taxon>Eukaryota</taxon>
        <taxon>Fungi</taxon>
        <taxon>Dikarya</taxon>
        <taxon>Ascomycota</taxon>
        <taxon>Pezizomycotina</taxon>
        <taxon>Dothideomycetes</taxon>
        <taxon>Dothideomycetidae</taxon>
        <taxon>Mycosphaerellales</taxon>
        <taxon>Dissoconiaceae</taxon>
        <taxon>Dissoconium</taxon>
    </lineage>
</organism>
<proteinExistence type="predicted"/>
<dbReference type="RefSeq" id="XP_033455810.1">
    <property type="nucleotide sequence ID" value="XM_033609024.1"/>
</dbReference>
<accession>A0A6J3LU21</accession>
<keyword evidence="1" id="KW-1185">Reference proteome</keyword>
<protein>
    <submittedName>
        <fullName evidence="2">Uncharacterized protein</fullName>
    </submittedName>
</protein>
<name>A0A6J3LU21_9PEZI</name>
<gene>
    <name evidence="2" type="ORF">K489DRAFT_90186</name>
</gene>
<evidence type="ECO:0000313" key="1">
    <source>
        <dbReference type="Proteomes" id="UP000504637"/>
    </source>
</evidence>